<dbReference type="Proteomes" id="UP000215405">
    <property type="component" value="Unassembled WGS sequence"/>
</dbReference>
<organism evidence="4 5">
    <name type="scientific">Notoacmeibacter marinus</name>
    <dbReference type="NCBI Taxonomy" id="1876515"/>
    <lineage>
        <taxon>Bacteria</taxon>
        <taxon>Pseudomonadati</taxon>
        <taxon>Pseudomonadota</taxon>
        <taxon>Alphaproteobacteria</taxon>
        <taxon>Hyphomicrobiales</taxon>
        <taxon>Notoacmeibacteraceae</taxon>
        <taxon>Notoacmeibacter</taxon>
    </lineage>
</organism>
<dbReference type="InterPro" id="IPR035919">
    <property type="entry name" value="EAL_sf"/>
</dbReference>
<dbReference type="Gene3D" id="3.30.70.270">
    <property type="match status" value="1"/>
</dbReference>
<proteinExistence type="predicted"/>
<dbReference type="Gene3D" id="3.20.20.450">
    <property type="entry name" value="EAL domain"/>
    <property type="match status" value="1"/>
</dbReference>
<evidence type="ECO:0000259" key="3">
    <source>
        <dbReference type="PROSITE" id="PS50887"/>
    </source>
</evidence>
<protein>
    <recommendedName>
        <fullName evidence="6">GGDEF-domain containing protein</fullName>
    </recommendedName>
</protein>
<comment type="caution">
    <text evidence="4">The sequence shown here is derived from an EMBL/GenBank/DDBJ whole genome shotgun (WGS) entry which is preliminary data.</text>
</comment>
<dbReference type="Pfam" id="PF00990">
    <property type="entry name" value="GGDEF"/>
    <property type="match status" value="1"/>
</dbReference>
<keyword evidence="1" id="KW-0472">Membrane</keyword>
<dbReference type="InterPro" id="IPR050706">
    <property type="entry name" value="Cyclic-di-GMP_PDE-like"/>
</dbReference>
<evidence type="ECO:0000313" key="5">
    <source>
        <dbReference type="Proteomes" id="UP000215405"/>
    </source>
</evidence>
<evidence type="ECO:0000256" key="1">
    <source>
        <dbReference type="SAM" id="Phobius"/>
    </source>
</evidence>
<dbReference type="Pfam" id="PF00563">
    <property type="entry name" value="EAL"/>
    <property type="match status" value="1"/>
</dbReference>
<dbReference type="PANTHER" id="PTHR33121:SF70">
    <property type="entry name" value="SIGNALING PROTEIN YKOW"/>
    <property type="match status" value="1"/>
</dbReference>
<accession>A0A231V3U9</accession>
<reference evidence="5" key="1">
    <citation type="journal article" date="2017" name="Int. J. Syst. Evol. Microbiol.">
        <title>Notoacmeibacter marinus gen. nov., sp. nov., isolated from the gut of a limpet and proposal of Notoacmeibacteraceae fam. nov. in the order Rhizobiales of the class Alphaproteobacteria.</title>
        <authorList>
            <person name="Huang Z."/>
            <person name="Guo F."/>
            <person name="Lai Q."/>
        </authorList>
    </citation>
    <scope>NUCLEOTIDE SEQUENCE [LARGE SCALE GENOMIC DNA]</scope>
    <source>
        <strain evidence="5">XMTR2A4</strain>
    </source>
</reference>
<dbReference type="EMBL" id="NBYO01000001">
    <property type="protein sequence ID" value="OXT02691.1"/>
    <property type="molecule type" value="Genomic_DNA"/>
</dbReference>
<feature type="domain" description="GGDEF" evidence="3">
    <location>
        <begin position="120"/>
        <end position="251"/>
    </location>
</feature>
<sequence>MGQDMESALKKRAWLDAILLCFFGIAIWFSGYRFDLFEELTAFVKRHEHWELDEIILAVLTAGTLGFIYAIRRMSDLRSETKRRRSAEHEARWHAERDSLTGLFNRRYLEHYFDTVPANRVLSVMMVDLNHFKKINDLRGHHVGDRILCAVADRVRSVRSDAVAIRYGGDEFVVLLPNALSDEAGIVATDILDALEKPISIDDEEYRVGASIGVATMPQHTTDANQLIHLADLAMYQVKGRPGGSFEVFHPWFLSDVEQAANAEQQLRDAIRNETIQPYYQPLVELENGRVAGCEALARWFREDGTQVPPAIFIPLAEKIGMIDELFENLLRRACLDAKGWDERVTLSFNLSAQQLNNVSLPYRVASILGETGFKPGRLELEITESTFVQNAEIALDTIAQLKALGVRIALDDFGTGYSSLSQLAKLKIDRVKIDRSFVMQCMADERSMSVVQAIVQLSRTLQLATTAEGIEGSDQYLELQKAGCDIGQGYLFSKALSSLDFQVWLDNFTEPKRGEGTLAATG</sequence>
<dbReference type="PROSITE" id="PS50887">
    <property type="entry name" value="GGDEF"/>
    <property type="match status" value="1"/>
</dbReference>
<dbReference type="CDD" id="cd01949">
    <property type="entry name" value="GGDEF"/>
    <property type="match status" value="1"/>
</dbReference>
<dbReference type="InterPro" id="IPR001633">
    <property type="entry name" value="EAL_dom"/>
</dbReference>
<feature type="domain" description="EAL" evidence="2">
    <location>
        <begin position="260"/>
        <end position="510"/>
    </location>
</feature>
<keyword evidence="5" id="KW-1185">Reference proteome</keyword>
<dbReference type="SUPFAM" id="SSF55073">
    <property type="entry name" value="Nucleotide cyclase"/>
    <property type="match status" value="1"/>
</dbReference>
<evidence type="ECO:0000259" key="2">
    <source>
        <dbReference type="PROSITE" id="PS50883"/>
    </source>
</evidence>
<dbReference type="InterPro" id="IPR043128">
    <property type="entry name" value="Rev_trsase/Diguanyl_cyclase"/>
</dbReference>
<evidence type="ECO:0000313" key="4">
    <source>
        <dbReference type="EMBL" id="OXT02691.1"/>
    </source>
</evidence>
<gene>
    <name evidence="4" type="ORF">B7H23_07345</name>
</gene>
<dbReference type="CDD" id="cd01948">
    <property type="entry name" value="EAL"/>
    <property type="match status" value="1"/>
</dbReference>
<feature type="transmembrane region" description="Helical" evidence="1">
    <location>
        <begin position="12"/>
        <end position="31"/>
    </location>
</feature>
<dbReference type="SMART" id="SM00052">
    <property type="entry name" value="EAL"/>
    <property type="match status" value="1"/>
</dbReference>
<dbReference type="SMART" id="SM00267">
    <property type="entry name" value="GGDEF"/>
    <property type="match status" value="1"/>
</dbReference>
<dbReference type="GO" id="GO:0071111">
    <property type="term" value="F:cyclic-guanylate-specific phosphodiesterase activity"/>
    <property type="evidence" value="ECO:0007669"/>
    <property type="project" value="InterPro"/>
</dbReference>
<keyword evidence="1" id="KW-1133">Transmembrane helix</keyword>
<dbReference type="InterPro" id="IPR029787">
    <property type="entry name" value="Nucleotide_cyclase"/>
</dbReference>
<dbReference type="NCBIfam" id="TIGR00254">
    <property type="entry name" value="GGDEF"/>
    <property type="match status" value="1"/>
</dbReference>
<dbReference type="AlphaFoldDB" id="A0A231V3U9"/>
<dbReference type="InterPro" id="IPR000160">
    <property type="entry name" value="GGDEF_dom"/>
</dbReference>
<dbReference type="PROSITE" id="PS50883">
    <property type="entry name" value="EAL"/>
    <property type="match status" value="1"/>
</dbReference>
<evidence type="ECO:0008006" key="6">
    <source>
        <dbReference type="Google" id="ProtNLM"/>
    </source>
</evidence>
<name>A0A231V3U9_9HYPH</name>
<dbReference type="PANTHER" id="PTHR33121">
    <property type="entry name" value="CYCLIC DI-GMP PHOSPHODIESTERASE PDEF"/>
    <property type="match status" value="1"/>
</dbReference>
<dbReference type="SUPFAM" id="SSF141868">
    <property type="entry name" value="EAL domain-like"/>
    <property type="match status" value="1"/>
</dbReference>
<keyword evidence="1" id="KW-0812">Transmembrane</keyword>